<protein>
    <submittedName>
        <fullName evidence="1">Uncharacterized protein</fullName>
    </submittedName>
</protein>
<evidence type="ECO:0000313" key="2">
    <source>
        <dbReference type="Proteomes" id="UP000199365"/>
    </source>
</evidence>
<proteinExistence type="predicted"/>
<sequence>MKVARRMTVTFKAVKTGAGICQFKPVAAALRQGHFLSQTLTYGEWVIRNHLAIRHLASQRLLTRQSCRLNVLRERMANVPFWPTADS</sequence>
<dbReference type="Proteomes" id="UP000199365">
    <property type="component" value="Unassembled WGS sequence"/>
</dbReference>
<dbReference type="AlphaFoldDB" id="A0A1H1KGM1"/>
<dbReference type="EMBL" id="FNKX01000004">
    <property type="protein sequence ID" value="SDR61232.1"/>
    <property type="molecule type" value="Genomic_DNA"/>
</dbReference>
<name>A0A1H1KGM1_9BURK</name>
<accession>A0A1H1KGM1</accession>
<reference evidence="2" key="1">
    <citation type="submission" date="2016-10" db="EMBL/GenBank/DDBJ databases">
        <authorList>
            <person name="Varghese N."/>
            <person name="Submissions S."/>
        </authorList>
    </citation>
    <scope>NUCLEOTIDE SEQUENCE [LARGE SCALE GENOMIC DNA]</scope>
    <source>
        <strain evidence="2">DUS833</strain>
    </source>
</reference>
<keyword evidence="2" id="KW-1185">Reference proteome</keyword>
<dbReference type="STRING" id="157910.SAMN05445850_7629"/>
<organism evidence="1 2">
    <name type="scientific">Paraburkholderia tuberum</name>
    <dbReference type="NCBI Taxonomy" id="157910"/>
    <lineage>
        <taxon>Bacteria</taxon>
        <taxon>Pseudomonadati</taxon>
        <taxon>Pseudomonadota</taxon>
        <taxon>Betaproteobacteria</taxon>
        <taxon>Burkholderiales</taxon>
        <taxon>Burkholderiaceae</taxon>
        <taxon>Paraburkholderia</taxon>
    </lineage>
</organism>
<gene>
    <name evidence="1" type="ORF">SAMN05445850_7629</name>
</gene>
<evidence type="ECO:0000313" key="1">
    <source>
        <dbReference type="EMBL" id="SDR61232.1"/>
    </source>
</evidence>